<dbReference type="EMBL" id="CAUWAG010000003">
    <property type="protein sequence ID" value="CAJ2502150.1"/>
    <property type="molecule type" value="Genomic_DNA"/>
</dbReference>
<protein>
    <submittedName>
        <fullName evidence="7">Uu.00g050030.m01.CDS01</fullName>
    </submittedName>
</protein>
<dbReference type="Proteomes" id="UP001295740">
    <property type="component" value="Unassembled WGS sequence"/>
</dbReference>
<evidence type="ECO:0000256" key="3">
    <source>
        <dbReference type="ARBA" id="ARBA00022806"/>
    </source>
</evidence>
<dbReference type="InterPro" id="IPR014001">
    <property type="entry name" value="Helicase_ATP-bd"/>
</dbReference>
<dbReference type="PANTHER" id="PTHR45626">
    <property type="entry name" value="TRANSCRIPTION TERMINATION FACTOR 2-RELATED"/>
    <property type="match status" value="1"/>
</dbReference>
<evidence type="ECO:0000256" key="4">
    <source>
        <dbReference type="ARBA" id="ARBA00022840"/>
    </source>
</evidence>
<feature type="compositionally biased region" description="Basic and acidic residues" evidence="5">
    <location>
        <begin position="114"/>
        <end position="126"/>
    </location>
</feature>
<dbReference type="Pfam" id="PF00176">
    <property type="entry name" value="SNF2-rel_dom"/>
    <property type="match status" value="1"/>
</dbReference>
<comment type="caution">
    <text evidence="7">The sequence shown here is derived from an EMBL/GenBank/DDBJ whole genome shotgun (WGS) entry which is preliminary data.</text>
</comment>
<dbReference type="GO" id="GO:0004386">
    <property type="term" value="F:helicase activity"/>
    <property type="evidence" value="ECO:0007669"/>
    <property type="project" value="UniProtKB-KW"/>
</dbReference>
<dbReference type="SUPFAM" id="SSF52540">
    <property type="entry name" value="P-loop containing nucleoside triphosphate hydrolases"/>
    <property type="match status" value="1"/>
</dbReference>
<dbReference type="InterPro" id="IPR050628">
    <property type="entry name" value="SNF2_RAD54_helicase_TF"/>
</dbReference>
<dbReference type="GO" id="GO:0016787">
    <property type="term" value="F:hydrolase activity"/>
    <property type="evidence" value="ECO:0007669"/>
    <property type="project" value="UniProtKB-KW"/>
</dbReference>
<organism evidence="7 8">
    <name type="scientific">Anthostomella pinea</name>
    <dbReference type="NCBI Taxonomy" id="933095"/>
    <lineage>
        <taxon>Eukaryota</taxon>
        <taxon>Fungi</taxon>
        <taxon>Dikarya</taxon>
        <taxon>Ascomycota</taxon>
        <taxon>Pezizomycotina</taxon>
        <taxon>Sordariomycetes</taxon>
        <taxon>Xylariomycetidae</taxon>
        <taxon>Xylariales</taxon>
        <taxon>Xylariaceae</taxon>
        <taxon>Anthostomella</taxon>
    </lineage>
</organism>
<accession>A0AAI8VD09</accession>
<dbReference type="GO" id="GO:0006281">
    <property type="term" value="P:DNA repair"/>
    <property type="evidence" value="ECO:0007669"/>
    <property type="project" value="TreeGrafter"/>
</dbReference>
<keyword evidence="8" id="KW-1185">Reference proteome</keyword>
<evidence type="ECO:0000256" key="2">
    <source>
        <dbReference type="ARBA" id="ARBA00022801"/>
    </source>
</evidence>
<dbReference type="Gene3D" id="3.40.50.10810">
    <property type="entry name" value="Tandem AAA-ATPase domain"/>
    <property type="match status" value="1"/>
</dbReference>
<evidence type="ECO:0000256" key="5">
    <source>
        <dbReference type="SAM" id="MobiDB-lite"/>
    </source>
</evidence>
<dbReference type="GO" id="GO:0005524">
    <property type="term" value="F:ATP binding"/>
    <property type="evidence" value="ECO:0007669"/>
    <property type="project" value="UniProtKB-KW"/>
</dbReference>
<dbReference type="PANTHER" id="PTHR45626:SF17">
    <property type="entry name" value="HELICASE-LIKE TRANSCRIPTION FACTOR"/>
    <property type="match status" value="1"/>
</dbReference>
<keyword evidence="3" id="KW-0347">Helicase</keyword>
<evidence type="ECO:0000313" key="8">
    <source>
        <dbReference type="Proteomes" id="UP001295740"/>
    </source>
</evidence>
<dbReference type="InterPro" id="IPR038718">
    <property type="entry name" value="SNF2-like_sf"/>
</dbReference>
<dbReference type="SMART" id="SM00487">
    <property type="entry name" value="DEXDc"/>
    <property type="match status" value="1"/>
</dbReference>
<name>A0AAI8VD09_9PEZI</name>
<dbReference type="AlphaFoldDB" id="A0AAI8VD09"/>
<dbReference type="InterPro" id="IPR027417">
    <property type="entry name" value="P-loop_NTPase"/>
</dbReference>
<dbReference type="GO" id="GO:0005634">
    <property type="term" value="C:nucleus"/>
    <property type="evidence" value="ECO:0007669"/>
    <property type="project" value="TreeGrafter"/>
</dbReference>
<dbReference type="InterPro" id="IPR000330">
    <property type="entry name" value="SNF2_N"/>
</dbReference>
<evidence type="ECO:0000313" key="7">
    <source>
        <dbReference type="EMBL" id="CAJ2502150.1"/>
    </source>
</evidence>
<keyword evidence="4" id="KW-0067">ATP-binding</keyword>
<evidence type="ECO:0000259" key="6">
    <source>
        <dbReference type="PROSITE" id="PS51192"/>
    </source>
</evidence>
<gene>
    <name evidence="7" type="ORF">KHLLAP_LOCUS2618</name>
</gene>
<dbReference type="PROSITE" id="PS51192">
    <property type="entry name" value="HELICASE_ATP_BIND_1"/>
    <property type="match status" value="1"/>
</dbReference>
<reference evidence="7" key="1">
    <citation type="submission" date="2023-10" db="EMBL/GenBank/DDBJ databases">
        <authorList>
            <person name="Hackl T."/>
        </authorList>
    </citation>
    <scope>NUCLEOTIDE SEQUENCE</scope>
</reference>
<evidence type="ECO:0000256" key="1">
    <source>
        <dbReference type="ARBA" id="ARBA00022741"/>
    </source>
</evidence>
<sequence>MDYPNESLFVPNDNFARSDNTRDMSATLGVPVSLKKKSVRKPCAVPTIRVRPLSSSGSGGKQATGRKRAQEVVNAPNKRRRKSHARWFNSSIFEKNDARLSAPTPISTNEPETTEARNEEDQKCQKDQLTLDRAIQYLGSKVTKHKDPKSGDDGYIFDGMTTPLRGYQLVAVAMMLSRKRRQEGPHGGILADTPGLGKTLEAFALILANPPAKKEVQKQDGKTCLLVAPSQQHQEQLRQEIKKHTNSRYMGGVTQYNGKNTTDVIGLQRMSIMCVLLTFDAINGLKEGGLVANVSFHRIILDEGDIIKNEHGAILQTCAALEASYKWVMAGSPLKNRVKDALAYFIFIGIDMKEDRPEFESRFGKLQEDTGHQRILKVIEDQTFRRRKDDYFMGQPIADRPKSLWEIRRVSMNAQERALYMWVDLYGPRKRTDHCTYTLRRRWALRHGFFAIN</sequence>
<feature type="region of interest" description="Disordered" evidence="5">
    <location>
        <begin position="50"/>
        <end position="126"/>
    </location>
</feature>
<feature type="domain" description="Helicase ATP-binding" evidence="6">
    <location>
        <begin position="179"/>
        <end position="351"/>
    </location>
</feature>
<keyword evidence="2" id="KW-0378">Hydrolase</keyword>
<proteinExistence type="predicted"/>
<keyword evidence="1" id="KW-0547">Nucleotide-binding</keyword>
<dbReference type="GO" id="GO:0008094">
    <property type="term" value="F:ATP-dependent activity, acting on DNA"/>
    <property type="evidence" value="ECO:0007669"/>
    <property type="project" value="TreeGrafter"/>
</dbReference>